<feature type="signal peptide" evidence="1">
    <location>
        <begin position="1"/>
        <end position="23"/>
    </location>
</feature>
<comment type="caution">
    <text evidence="2">The sequence shown here is derived from an EMBL/GenBank/DDBJ whole genome shotgun (WGS) entry which is preliminary data.</text>
</comment>
<evidence type="ECO:0000256" key="1">
    <source>
        <dbReference type="SAM" id="SignalP"/>
    </source>
</evidence>
<dbReference type="Proteomes" id="UP000261174">
    <property type="component" value="Unassembled WGS sequence"/>
</dbReference>
<dbReference type="AlphaFoldDB" id="A0A3E1NTB3"/>
<name>A0A3E1NTB3_9BACT</name>
<organism evidence="2 3">
    <name type="scientific">Chitinophaga silvisoli</name>
    <dbReference type="NCBI Taxonomy" id="2291814"/>
    <lineage>
        <taxon>Bacteria</taxon>
        <taxon>Pseudomonadati</taxon>
        <taxon>Bacteroidota</taxon>
        <taxon>Chitinophagia</taxon>
        <taxon>Chitinophagales</taxon>
        <taxon>Chitinophagaceae</taxon>
        <taxon>Chitinophaga</taxon>
    </lineage>
</organism>
<proteinExistence type="predicted"/>
<sequence>MTQNLKLSLMTLAVVIGTGSAIASSFTKNHREETQYYWNGTAYVEAGIEGYDYECQFDHFGTCTYYYDAASGTYKSSKGGKIVWIR</sequence>
<dbReference type="EMBL" id="QTJV01000017">
    <property type="protein sequence ID" value="RFM31008.1"/>
    <property type="molecule type" value="Genomic_DNA"/>
</dbReference>
<feature type="chain" id="PRO_5017818785" evidence="1">
    <location>
        <begin position="24"/>
        <end position="86"/>
    </location>
</feature>
<keyword evidence="1" id="KW-0732">Signal</keyword>
<accession>A0A3E1NTB3</accession>
<protein>
    <submittedName>
        <fullName evidence="2">Uncharacterized protein</fullName>
    </submittedName>
</protein>
<reference evidence="2 3" key="1">
    <citation type="submission" date="2018-08" db="EMBL/GenBank/DDBJ databases">
        <title>Chitinophaga sp. K20C18050901, a novel bacterium isolated from forest soil.</title>
        <authorList>
            <person name="Wang C."/>
        </authorList>
    </citation>
    <scope>NUCLEOTIDE SEQUENCE [LARGE SCALE GENOMIC DNA]</scope>
    <source>
        <strain evidence="2 3">K20C18050901</strain>
    </source>
</reference>
<gene>
    <name evidence="2" type="ORF">DXN04_31065</name>
</gene>
<evidence type="ECO:0000313" key="3">
    <source>
        <dbReference type="Proteomes" id="UP000261174"/>
    </source>
</evidence>
<keyword evidence="3" id="KW-1185">Reference proteome</keyword>
<evidence type="ECO:0000313" key="2">
    <source>
        <dbReference type="EMBL" id="RFM31008.1"/>
    </source>
</evidence>
<dbReference type="OrthoDB" id="680073at2"/>